<sequence length="106" mass="11109">MTRIGKALATVAAAALLAVTGAATAAATTAATTVTPPGTWMSFIAYGSGPSQEAARDNGIYYVQIQVPSNGYDWATQCQVDSVNYTMLTPEPYLSWQAYVAAHCLN</sequence>
<accession>A0ABN2QHI6</accession>
<evidence type="ECO:0000313" key="3">
    <source>
        <dbReference type="Proteomes" id="UP001501116"/>
    </source>
</evidence>
<dbReference type="RefSeq" id="WP_344416362.1">
    <property type="nucleotide sequence ID" value="NZ_BAAANN010000007.1"/>
</dbReference>
<keyword evidence="1" id="KW-0732">Signal</keyword>
<evidence type="ECO:0000313" key="2">
    <source>
        <dbReference type="EMBL" id="GAA1952512.1"/>
    </source>
</evidence>
<gene>
    <name evidence="2" type="ORF">GCM10009754_21930</name>
</gene>
<keyword evidence="3" id="KW-1185">Reference proteome</keyword>
<protein>
    <recommendedName>
        <fullName evidence="4">Secreted protein</fullName>
    </recommendedName>
</protein>
<proteinExistence type="predicted"/>
<name>A0ABN2QHI6_9PSEU</name>
<organism evidence="2 3">
    <name type="scientific">Amycolatopsis minnesotensis</name>
    <dbReference type="NCBI Taxonomy" id="337894"/>
    <lineage>
        <taxon>Bacteria</taxon>
        <taxon>Bacillati</taxon>
        <taxon>Actinomycetota</taxon>
        <taxon>Actinomycetes</taxon>
        <taxon>Pseudonocardiales</taxon>
        <taxon>Pseudonocardiaceae</taxon>
        <taxon>Amycolatopsis</taxon>
    </lineage>
</organism>
<evidence type="ECO:0008006" key="4">
    <source>
        <dbReference type="Google" id="ProtNLM"/>
    </source>
</evidence>
<reference evidence="2 3" key="1">
    <citation type="journal article" date="2019" name="Int. J. Syst. Evol. Microbiol.">
        <title>The Global Catalogue of Microorganisms (GCM) 10K type strain sequencing project: providing services to taxonomists for standard genome sequencing and annotation.</title>
        <authorList>
            <consortium name="The Broad Institute Genomics Platform"/>
            <consortium name="The Broad Institute Genome Sequencing Center for Infectious Disease"/>
            <person name="Wu L."/>
            <person name="Ma J."/>
        </authorList>
    </citation>
    <scope>NUCLEOTIDE SEQUENCE [LARGE SCALE GENOMIC DNA]</scope>
    <source>
        <strain evidence="2 3">JCM 14545</strain>
    </source>
</reference>
<dbReference type="Proteomes" id="UP001501116">
    <property type="component" value="Unassembled WGS sequence"/>
</dbReference>
<dbReference type="EMBL" id="BAAANN010000007">
    <property type="protein sequence ID" value="GAA1952512.1"/>
    <property type="molecule type" value="Genomic_DNA"/>
</dbReference>
<evidence type="ECO:0000256" key="1">
    <source>
        <dbReference type="SAM" id="SignalP"/>
    </source>
</evidence>
<feature type="signal peptide" evidence="1">
    <location>
        <begin position="1"/>
        <end position="25"/>
    </location>
</feature>
<feature type="chain" id="PRO_5045744202" description="Secreted protein" evidence="1">
    <location>
        <begin position="26"/>
        <end position="106"/>
    </location>
</feature>
<comment type="caution">
    <text evidence="2">The sequence shown here is derived from an EMBL/GenBank/DDBJ whole genome shotgun (WGS) entry which is preliminary data.</text>
</comment>